<keyword evidence="1 3" id="KW-0328">Glycosyltransferase</keyword>
<dbReference type="Proteomes" id="UP001216390">
    <property type="component" value="Chromosome"/>
</dbReference>
<evidence type="ECO:0000256" key="2">
    <source>
        <dbReference type="ARBA" id="ARBA00022679"/>
    </source>
</evidence>
<proteinExistence type="predicted"/>
<keyword evidence="4" id="KW-1185">Reference proteome</keyword>
<dbReference type="KEGG" id="ima:PO878_16845"/>
<dbReference type="GO" id="GO:0016757">
    <property type="term" value="F:glycosyltransferase activity"/>
    <property type="evidence" value="ECO:0007669"/>
    <property type="project" value="UniProtKB-KW"/>
</dbReference>
<evidence type="ECO:0000256" key="1">
    <source>
        <dbReference type="ARBA" id="ARBA00022676"/>
    </source>
</evidence>
<name>A0AAF0BR80_9ACTN</name>
<dbReference type="Pfam" id="PF13692">
    <property type="entry name" value="Glyco_trans_1_4"/>
    <property type="match status" value="1"/>
</dbReference>
<accession>A0AAF0BR80</accession>
<dbReference type="AlphaFoldDB" id="A0AAF0BR80"/>
<protein>
    <submittedName>
        <fullName evidence="3">Glycosyltransferase</fullName>
        <ecNumber evidence="3">2.4.-.-</ecNumber>
    </submittedName>
</protein>
<dbReference type="EMBL" id="CP116942">
    <property type="protein sequence ID" value="WCO66171.1"/>
    <property type="molecule type" value="Genomic_DNA"/>
</dbReference>
<dbReference type="PANTHER" id="PTHR12526:SF510">
    <property type="entry name" value="D-INOSITOL 3-PHOSPHATE GLYCOSYLTRANSFERASE"/>
    <property type="match status" value="1"/>
</dbReference>
<evidence type="ECO:0000313" key="3">
    <source>
        <dbReference type="EMBL" id="WCO66171.1"/>
    </source>
</evidence>
<dbReference type="PANTHER" id="PTHR12526">
    <property type="entry name" value="GLYCOSYLTRANSFERASE"/>
    <property type="match status" value="1"/>
</dbReference>
<sequence>MSDAPAGDPLVRRVLAIAPEADRTGSTPWIRDVLAWARQERGVEVEAVVCRDGPLVDDLRALGPVRVAPTSVATTSSVAHALRRPGWAHVVEDRWLARALAAAGPADVVLAGSPTVAAALRRHGDRAGPVVAHVDGCGVGAATPPGALDAACLVVAATTGAAEWVARPPSRGGLGVSRDRLRLHPGPIAPPSRHARPEADDRALVVGCGPVGWRAGTDLFVAVAALVGPSVAGRAVRFTWIGGTDDDGSGRDASDDVGLRGLGDVVRLSGDQADRADRLAAADVLLVTERDHSYPIAAVEAALAGTPVLGFRPGTALLEAAGREDLRVDRLDVDRLAQQVVDLLTAPDRGRLLAGDLARAAADASTPLAATALWADIERAVAEARPGAGA</sequence>
<keyword evidence="2 3" id="KW-0808">Transferase</keyword>
<organism evidence="3 4">
    <name type="scientific">Iamia majanohamensis</name>
    <dbReference type="NCBI Taxonomy" id="467976"/>
    <lineage>
        <taxon>Bacteria</taxon>
        <taxon>Bacillati</taxon>
        <taxon>Actinomycetota</taxon>
        <taxon>Acidimicrobiia</taxon>
        <taxon>Acidimicrobiales</taxon>
        <taxon>Iamiaceae</taxon>
        <taxon>Iamia</taxon>
    </lineage>
</organism>
<evidence type="ECO:0000313" key="4">
    <source>
        <dbReference type="Proteomes" id="UP001216390"/>
    </source>
</evidence>
<dbReference type="EC" id="2.4.-.-" evidence="3"/>
<dbReference type="SUPFAM" id="SSF53756">
    <property type="entry name" value="UDP-Glycosyltransferase/glycogen phosphorylase"/>
    <property type="match status" value="1"/>
</dbReference>
<dbReference type="RefSeq" id="WP_272735695.1">
    <property type="nucleotide sequence ID" value="NZ_CP116942.1"/>
</dbReference>
<dbReference type="Gene3D" id="3.40.50.2000">
    <property type="entry name" value="Glycogen Phosphorylase B"/>
    <property type="match status" value="1"/>
</dbReference>
<reference evidence="3" key="1">
    <citation type="submission" date="2023-01" db="EMBL/GenBank/DDBJ databases">
        <title>The diversity of Class Acidimicrobiia in South China Sea sediment environments and the proposal of Iamia marina sp. nov., a novel species of the genus Iamia.</title>
        <authorList>
            <person name="He Y."/>
            <person name="Tian X."/>
        </authorList>
    </citation>
    <scope>NUCLEOTIDE SEQUENCE</scope>
    <source>
        <strain evidence="3">DSM 19957</strain>
    </source>
</reference>
<gene>
    <name evidence="3" type="ORF">PO878_16845</name>
</gene>